<dbReference type="EMBL" id="RLIH01000005">
    <property type="protein sequence ID" value="RVU54866.1"/>
    <property type="molecule type" value="Genomic_DNA"/>
</dbReference>
<dbReference type="PANTHER" id="PTHR46558">
    <property type="entry name" value="TRACRIPTIONAL REGULATORY PROTEIN-RELATED-RELATED"/>
    <property type="match status" value="1"/>
</dbReference>
<comment type="caution">
    <text evidence="3">The sequence shown here is derived from an EMBL/GenBank/DDBJ whole genome shotgun (WGS) entry which is preliminary data.</text>
</comment>
<name>A0A437S767_9FIRM</name>
<proteinExistence type="predicted"/>
<evidence type="ECO:0000313" key="3">
    <source>
        <dbReference type="EMBL" id="RVU54866.1"/>
    </source>
</evidence>
<dbReference type="InterPro" id="IPR001387">
    <property type="entry name" value="Cro/C1-type_HTH"/>
</dbReference>
<dbReference type="InterPro" id="IPR010982">
    <property type="entry name" value="Lambda_DNA-bd_dom_sf"/>
</dbReference>
<protein>
    <submittedName>
        <fullName evidence="3">XRE family transcriptional regulator</fullName>
    </submittedName>
</protein>
<evidence type="ECO:0000259" key="2">
    <source>
        <dbReference type="PROSITE" id="PS50943"/>
    </source>
</evidence>
<evidence type="ECO:0000313" key="4">
    <source>
        <dbReference type="Proteomes" id="UP000288812"/>
    </source>
</evidence>
<reference evidence="3 4" key="1">
    <citation type="submission" date="2018-11" db="EMBL/GenBank/DDBJ databases">
        <title>Genome sequencing and assembly of Anaerosphaera sp. nov., GS7-6-2.</title>
        <authorList>
            <person name="Rettenmaier R."/>
            <person name="Liebl W."/>
            <person name="Zverlov V."/>
        </authorList>
    </citation>
    <scope>NUCLEOTIDE SEQUENCE [LARGE SCALE GENOMIC DNA]</scope>
    <source>
        <strain evidence="3 4">GS7-6-2</strain>
    </source>
</reference>
<accession>A0A437S767</accession>
<dbReference type="SUPFAM" id="SSF47413">
    <property type="entry name" value="lambda repressor-like DNA-binding domains"/>
    <property type="match status" value="1"/>
</dbReference>
<organism evidence="3 4">
    <name type="scientific">Anaerosphaera multitolerans</name>
    <dbReference type="NCBI Taxonomy" id="2487351"/>
    <lineage>
        <taxon>Bacteria</taxon>
        <taxon>Bacillati</taxon>
        <taxon>Bacillota</taxon>
        <taxon>Tissierellia</taxon>
        <taxon>Tissierellales</taxon>
        <taxon>Peptoniphilaceae</taxon>
        <taxon>Anaerosphaera</taxon>
    </lineage>
</organism>
<keyword evidence="4" id="KW-1185">Reference proteome</keyword>
<dbReference type="OrthoDB" id="1634626at2"/>
<dbReference type="AlphaFoldDB" id="A0A437S767"/>
<dbReference type="Pfam" id="PF01381">
    <property type="entry name" value="HTH_3"/>
    <property type="match status" value="1"/>
</dbReference>
<dbReference type="PANTHER" id="PTHR46558:SF11">
    <property type="entry name" value="HTH-TYPE TRANSCRIPTIONAL REGULATOR XRE"/>
    <property type="match status" value="1"/>
</dbReference>
<feature type="domain" description="HTH cro/C1-type" evidence="2">
    <location>
        <begin position="6"/>
        <end position="60"/>
    </location>
</feature>
<dbReference type="PROSITE" id="PS50943">
    <property type="entry name" value="HTH_CROC1"/>
    <property type="match status" value="1"/>
</dbReference>
<dbReference type="GO" id="GO:0003677">
    <property type="term" value="F:DNA binding"/>
    <property type="evidence" value="ECO:0007669"/>
    <property type="project" value="UniProtKB-KW"/>
</dbReference>
<dbReference type="Gene3D" id="1.10.260.40">
    <property type="entry name" value="lambda repressor-like DNA-binding domains"/>
    <property type="match status" value="1"/>
</dbReference>
<dbReference type="CDD" id="cd00093">
    <property type="entry name" value="HTH_XRE"/>
    <property type="match status" value="1"/>
</dbReference>
<dbReference type="SMART" id="SM00530">
    <property type="entry name" value="HTH_XRE"/>
    <property type="match status" value="1"/>
</dbReference>
<dbReference type="RefSeq" id="WP_127724249.1">
    <property type="nucleotide sequence ID" value="NZ_RLIH01000005.1"/>
</dbReference>
<keyword evidence="1" id="KW-0238">DNA-binding</keyword>
<dbReference type="Proteomes" id="UP000288812">
    <property type="component" value="Unassembled WGS sequence"/>
</dbReference>
<sequence>MFGNRLSELRKNANLTQKELAEKFDLTPKAISFYELGQREPDFDTVVKLADFFGVTTDYLLGKSSHPQLTRRNELDIEKDLEDMKKQLEEGTLRMDLGGEPIDEEIMQFIIENMENTLILAKLKAKEKFTPKKYKK</sequence>
<evidence type="ECO:0000256" key="1">
    <source>
        <dbReference type="ARBA" id="ARBA00023125"/>
    </source>
</evidence>
<gene>
    <name evidence="3" type="ORF">EF514_04580</name>
</gene>